<dbReference type="Proteomes" id="UP000184330">
    <property type="component" value="Unassembled WGS sequence"/>
</dbReference>
<feature type="region of interest" description="Disordered" evidence="1">
    <location>
        <begin position="1"/>
        <end position="50"/>
    </location>
</feature>
<sequence length="309" mass="35048">MAGDKKGANKRKNAAAAKAQKNAAVQHGAGKADPPAHPLPSPPSNIPNAPRPAVVLEPLPEEYRGDALLIFRHDMKDEPLRINGQFNPRQPDWLIVTANKVCKASRTLQKVVIEGHRTSDAEVFYNPHRRDGLPVMQHLTDLAVNMDRARKDRDFGRLDPNSLEWFDDIQAMNERDFWWCLYVFFVWVYSWNPVPGERFETRSFRTRFSVKERLNLVTVGDFLQAEGFLDAVLDCKDSGDVAELQDFEEDAGVEVTEDEFETFDDYLTGVQQILDFPEDAICDAVTIIGESFTEDGTRELARFAVKFAM</sequence>
<dbReference type="OrthoDB" id="10634798at2759"/>
<protein>
    <submittedName>
        <fullName evidence="2">Uncharacterized protein</fullName>
    </submittedName>
</protein>
<dbReference type="EMBL" id="FJOG01000044">
    <property type="protein sequence ID" value="CZR67523.1"/>
    <property type="molecule type" value="Genomic_DNA"/>
</dbReference>
<accession>A0A1L7XR49</accession>
<feature type="compositionally biased region" description="Low complexity" evidence="1">
    <location>
        <begin position="14"/>
        <end position="24"/>
    </location>
</feature>
<evidence type="ECO:0000256" key="1">
    <source>
        <dbReference type="SAM" id="MobiDB-lite"/>
    </source>
</evidence>
<evidence type="ECO:0000313" key="2">
    <source>
        <dbReference type="EMBL" id="CZR67523.1"/>
    </source>
</evidence>
<name>A0A1L7XR49_9HELO</name>
<dbReference type="AlphaFoldDB" id="A0A1L7XR49"/>
<reference evidence="2 3" key="1">
    <citation type="submission" date="2016-03" db="EMBL/GenBank/DDBJ databases">
        <authorList>
            <person name="Ploux O."/>
        </authorList>
    </citation>
    <scope>NUCLEOTIDE SEQUENCE [LARGE SCALE GENOMIC DNA]</scope>
    <source>
        <strain evidence="2 3">UAMH 11012</strain>
    </source>
</reference>
<organism evidence="2 3">
    <name type="scientific">Phialocephala subalpina</name>
    <dbReference type="NCBI Taxonomy" id="576137"/>
    <lineage>
        <taxon>Eukaryota</taxon>
        <taxon>Fungi</taxon>
        <taxon>Dikarya</taxon>
        <taxon>Ascomycota</taxon>
        <taxon>Pezizomycotina</taxon>
        <taxon>Leotiomycetes</taxon>
        <taxon>Helotiales</taxon>
        <taxon>Mollisiaceae</taxon>
        <taxon>Phialocephala</taxon>
        <taxon>Phialocephala fortinii species complex</taxon>
    </lineage>
</organism>
<proteinExistence type="predicted"/>
<keyword evidence="3" id="KW-1185">Reference proteome</keyword>
<feature type="compositionally biased region" description="Pro residues" evidence="1">
    <location>
        <begin position="35"/>
        <end position="45"/>
    </location>
</feature>
<evidence type="ECO:0000313" key="3">
    <source>
        <dbReference type="Proteomes" id="UP000184330"/>
    </source>
</evidence>
<gene>
    <name evidence="2" type="ORF">PAC_17422</name>
</gene>